<dbReference type="RefSeq" id="WP_235323605.1">
    <property type="nucleotide sequence ID" value="NZ_JAFBIT010000002.1"/>
</dbReference>
<evidence type="ECO:0000313" key="6">
    <source>
        <dbReference type="Proteomes" id="UP001299220"/>
    </source>
</evidence>
<reference evidence="5 6" key="1">
    <citation type="submission" date="2020-12" db="EMBL/GenBank/DDBJ databases">
        <title>Whole genome sequences of gut porcine anaerobes.</title>
        <authorList>
            <person name="Kubasova T."/>
            <person name="Jahodarova E."/>
            <person name="Rychlik I."/>
        </authorList>
    </citation>
    <scope>NUCLEOTIDE SEQUENCE [LARGE SCALE GENOMIC DNA]</scope>
    <source>
        <strain evidence="5 6">An867</strain>
    </source>
</reference>
<name>A0ABS9CN28_9FIRM</name>
<dbReference type="PANTHER" id="PTHR31297:SF13">
    <property type="entry name" value="PUTATIVE-RELATED"/>
    <property type="match status" value="1"/>
</dbReference>
<dbReference type="Pfam" id="PF00150">
    <property type="entry name" value="Cellulase"/>
    <property type="match status" value="1"/>
</dbReference>
<dbReference type="GO" id="GO:0016787">
    <property type="term" value="F:hydrolase activity"/>
    <property type="evidence" value="ECO:0007669"/>
    <property type="project" value="UniProtKB-KW"/>
</dbReference>
<sequence>MRRDFLQVSGENFVRNGEKVFLRGFAIGSWMNLEHFMMGMPGTDEMMKEAFTEVYGAENSRRFFNDLVDAFVTEDDLAYLKSMGLNMVRLPFNYHWFLSDDAPGVYLENGFERLDRVLAYCRQYDLMAVLDLHSTPGGQNPDWHSDNPTGQSLFWKYKCFQTQMVDLWREIARRYADDPIIAGYDILNEPAFGLTAEQFNGFYDAVIAAIREVDADHIIFLEGDDFGRKFELFHEPQDPQLAYAVHYYPFVYESGVLDPDMPDEERFRIFDEIFYRQLRARERFHRPIWCGECGLEHHPDIELYNRMMAYVLGLCEKNNVSWTLWSYKDARTMSIVMPKEDSAWMRFTGRIAARWGHHRETAQSEETLRHAIDSYFEPISDEQFYEIEFRMRSIFHRLAVETVLKKELRATPWEEMREMPKDFLFQNCDRYDHIADCIRGFIAAKENE</sequence>
<dbReference type="InterPro" id="IPR001547">
    <property type="entry name" value="Glyco_hydro_5"/>
</dbReference>
<evidence type="ECO:0000256" key="3">
    <source>
        <dbReference type="RuleBase" id="RU361153"/>
    </source>
</evidence>
<dbReference type="InterPro" id="IPR050386">
    <property type="entry name" value="Glycosyl_hydrolase_5"/>
</dbReference>
<keyword evidence="6" id="KW-1185">Reference proteome</keyword>
<dbReference type="Proteomes" id="UP001299220">
    <property type="component" value="Unassembled WGS sequence"/>
</dbReference>
<evidence type="ECO:0000259" key="4">
    <source>
        <dbReference type="Pfam" id="PF00150"/>
    </source>
</evidence>
<proteinExistence type="inferred from homology"/>
<keyword evidence="2 3" id="KW-0326">Glycosidase</keyword>
<evidence type="ECO:0000313" key="5">
    <source>
        <dbReference type="EMBL" id="MCF2652558.1"/>
    </source>
</evidence>
<evidence type="ECO:0000256" key="1">
    <source>
        <dbReference type="ARBA" id="ARBA00022801"/>
    </source>
</evidence>
<dbReference type="SUPFAM" id="SSF51445">
    <property type="entry name" value="(Trans)glycosidases"/>
    <property type="match status" value="1"/>
</dbReference>
<evidence type="ECO:0000256" key="2">
    <source>
        <dbReference type="ARBA" id="ARBA00023295"/>
    </source>
</evidence>
<keyword evidence="1 3" id="KW-0378">Hydrolase</keyword>
<gene>
    <name evidence="5" type="ORF">JQM67_08080</name>
</gene>
<feature type="domain" description="Glycoside hydrolase family 5" evidence="4">
    <location>
        <begin position="72"/>
        <end position="329"/>
    </location>
</feature>
<dbReference type="InterPro" id="IPR017853">
    <property type="entry name" value="GH"/>
</dbReference>
<protein>
    <submittedName>
        <fullName evidence="5">Glycoside hydrolase family 5 protein</fullName>
    </submittedName>
</protein>
<organism evidence="5 6">
    <name type="scientific">Anaeromassilibacillus senegalensis</name>
    <dbReference type="NCBI Taxonomy" id="1673717"/>
    <lineage>
        <taxon>Bacteria</taxon>
        <taxon>Bacillati</taxon>
        <taxon>Bacillota</taxon>
        <taxon>Clostridia</taxon>
        <taxon>Eubacteriales</taxon>
        <taxon>Acutalibacteraceae</taxon>
        <taxon>Anaeromassilibacillus</taxon>
    </lineage>
</organism>
<dbReference type="EMBL" id="JAFBIT010000002">
    <property type="protein sequence ID" value="MCF2652558.1"/>
    <property type="molecule type" value="Genomic_DNA"/>
</dbReference>
<dbReference type="PANTHER" id="PTHR31297">
    <property type="entry name" value="GLUCAN ENDO-1,6-BETA-GLUCOSIDASE B"/>
    <property type="match status" value="1"/>
</dbReference>
<dbReference type="Gene3D" id="3.20.20.80">
    <property type="entry name" value="Glycosidases"/>
    <property type="match status" value="1"/>
</dbReference>
<comment type="similarity">
    <text evidence="3">Belongs to the glycosyl hydrolase 5 (cellulase A) family.</text>
</comment>
<accession>A0ABS9CN28</accession>
<comment type="caution">
    <text evidence="5">The sequence shown here is derived from an EMBL/GenBank/DDBJ whole genome shotgun (WGS) entry which is preliminary data.</text>
</comment>